<protein>
    <submittedName>
        <fullName evidence="2">Uncharacterized protein</fullName>
    </submittedName>
</protein>
<evidence type="ECO:0000313" key="3">
    <source>
        <dbReference type="Proteomes" id="UP000215914"/>
    </source>
</evidence>
<gene>
    <name evidence="2" type="ORF">HanXRQr2_Chr13g0592651</name>
</gene>
<name>A0A9K3EIH0_HELAN</name>
<comment type="caution">
    <text evidence="2">The sequence shown here is derived from an EMBL/GenBank/DDBJ whole genome shotgun (WGS) entry which is preliminary data.</text>
</comment>
<dbReference type="EMBL" id="MNCJ02000328">
    <property type="protein sequence ID" value="KAF5773792.1"/>
    <property type="molecule type" value="Genomic_DNA"/>
</dbReference>
<evidence type="ECO:0000256" key="1">
    <source>
        <dbReference type="SAM" id="Phobius"/>
    </source>
</evidence>
<dbReference type="AlphaFoldDB" id="A0A9K3EIH0"/>
<reference evidence="2" key="1">
    <citation type="journal article" date="2017" name="Nature">
        <title>The sunflower genome provides insights into oil metabolism, flowering and Asterid evolution.</title>
        <authorList>
            <person name="Badouin H."/>
            <person name="Gouzy J."/>
            <person name="Grassa C.J."/>
            <person name="Murat F."/>
            <person name="Staton S.E."/>
            <person name="Cottret L."/>
            <person name="Lelandais-Briere C."/>
            <person name="Owens G.L."/>
            <person name="Carrere S."/>
            <person name="Mayjonade B."/>
            <person name="Legrand L."/>
            <person name="Gill N."/>
            <person name="Kane N.C."/>
            <person name="Bowers J.E."/>
            <person name="Hubner S."/>
            <person name="Bellec A."/>
            <person name="Berard A."/>
            <person name="Berges H."/>
            <person name="Blanchet N."/>
            <person name="Boniface M.C."/>
            <person name="Brunel D."/>
            <person name="Catrice O."/>
            <person name="Chaidir N."/>
            <person name="Claudel C."/>
            <person name="Donnadieu C."/>
            <person name="Faraut T."/>
            <person name="Fievet G."/>
            <person name="Helmstetter N."/>
            <person name="King M."/>
            <person name="Knapp S.J."/>
            <person name="Lai Z."/>
            <person name="Le Paslier M.C."/>
            <person name="Lippi Y."/>
            <person name="Lorenzon L."/>
            <person name="Mandel J.R."/>
            <person name="Marage G."/>
            <person name="Marchand G."/>
            <person name="Marquand E."/>
            <person name="Bret-Mestries E."/>
            <person name="Morien E."/>
            <person name="Nambeesan S."/>
            <person name="Nguyen T."/>
            <person name="Pegot-Espagnet P."/>
            <person name="Pouilly N."/>
            <person name="Raftis F."/>
            <person name="Sallet E."/>
            <person name="Schiex T."/>
            <person name="Thomas J."/>
            <person name="Vandecasteele C."/>
            <person name="Vares D."/>
            <person name="Vear F."/>
            <person name="Vautrin S."/>
            <person name="Crespi M."/>
            <person name="Mangin B."/>
            <person name="Burke J.M."/>
            <person name="Salse J."/>
            <person name="Munos S."/>
            <person name="Vincourt P."/>
            <person name="Rieseberg L.H."/>
            <person name="Langlade N.B."/>
        </authorList>
    </citation>
    <scope>NUCLEOTIDE SEQUENCE</scope>
    <source>
        <tissue evidence="2">Leaves</tissue>
    </source>
</reference>
<sequence>MSIETKEMHIIIFYSFNIVVLYNLRLMKKGKMHTLQSSAYLRARTTAAFLSRSDSKTNTKDCPFLDCQNNDLAARFPPPLNPHS</sequence>
<accession>A0A9K3EIH0</accession>
<keyword evidence="1" id="KW-0812">Transmembrane</keyword>
<organism evidence="2 3">
    <name type="scientific">Helianthus annuus</name>
    <name type="common">Common sunflower</name>
    <dbReference type="NCBI Taxonomy" id="4232"/>
    <lineage>
        <taxon>Eukaryota</taxon>
        <taxon>Viridiplantae</taxon>
        <taxon>Streptophyta</taxon>
        <taxon>Embryophyta</taxon>
        <taxon>Tracheophyta</taxon>
        <taxon>Spermatophyta</taxon>
        <taxon>Magnoliopsida</taxon>
        <taxon>eudicotyledons</taxon>
        <taxon>Gunneridae</taxon>
        <taxon>Pentapetalae</taxon>
        <taxon>asterids</taxon>
        <taxon>campanulids</taxon>
        <taxon>Asterales</taxon>
        <taxon>Asteraceae</taxon>
        <taxon>Asteroideae</taxon>
        <taxon>Heliantheae alliance</taxon>
        <taxon>Heliantheae</taxon>
        <taxon>Helianthus</taxon>
    </lineage>
</organism>
<keyword evidence="3" id="KW-1185">Reference proteome</keyword>
<feature type="transmembrane region" description="Helical" evidence="1">
    <location>
        <begin position="6"/>
        <end position="24"/>
    </location>
</feature>
<dbReference type="Gramene" id="mRNA:HanXRQr2_Chr13g0592651">
    <property type="protein sequence ID" value="CDS:HanXRQr2_Chr13g0592651.1"/>
    <property type="gene ID" value="HanXRQr2_Chr13g0592651"/>
</dbReference>
<keyword evidence="1" id="KW-1133">Transmembrane helix</keyword>
<reference evidence="2" key="2">
    <citation type="submission" date="2020-06" db="EMBL/GenBank/DDBJ databases">
        <title>Helianthus annuus Genome sequencing and assembly Release 2.</title>
        <authorList>
            <person name="Gouzy J."/>
            <person name="Langlade N."/>
            <person name="Munos S."/>
        </authorList>
    </citation>
    <scope>NUCLEOTIDE SEQUENCE</scope>
    <source>
        <tissue evidence="2">Leaves</tissue>
    </source>
</reference>
<proteinExistence type="predicted"/>
<dbReference type="Proteomes" id="UP000215914">
    <property type="component" value="Unassembled WGS sequence"/>
</dbReference>
<evidence type="ECO:0000313" key="2">
    <source>
        <dbReference type="EMBL" id="KAF5773792.1"/>
    </source>
</evidence>
<keyword evidence="1" id="KW-0472">Membrane</keyword>